<dbReference type="EMBL" id="SPMX01000065">
    <property type="protein sequence ID" value="NMQ07124.1"/>
    <property type="molecule type" value="Genomic_DNA"/>
</dbReference>
<gene>
    <name evidence="1" type="ORF">E4Q08_18710</name>
</gene>
<proteinExistence type="predicted"/>
<dbReference type="Proteomes" id="UP000886469">
    <property type="component" value="Unassembled WGS sequence"/>
</dbReference>
<sequence>MSHLADHVLPRLPVRQWVLSVPKRLRDHLEHDPAIETLALRIFLSVVEPAWCRACPAAGSDSRIGALAFIHRFGALLNP</sequence>
<reference evidence="1" key="1">
    <citation type="submission" date="2019-03" db="EMBL/GenBank/DDBJ databases">
        <title>Metabolic reconstructions from genomes of highly enriched 'Candidatus Accumulibacter' and 'Candidatus Competibacter' bioreactor populations.</title>
        <authorList>
            <person name="Annavajhala M.K."/>
            <person name="Welles L."/>
            <person name="Abbas B."/>
            <person name="Sorokin D."/>
            <person name="Park H."/>
            <person name="Van Loosdrecht M."/>
            <person name="Chandran K."/>
        </authorList>
    </citation>
    <scope>NUCLEOTIDE SEQUENCE</scope>
    <source>
        <strain evidence="1">SBR_L</strain>
    </source>
</reference>
<evidence type="ECO:0008006" key="3">
    <source>
        <dbReference type="Google" id="ProtNLM"/>
    </source>
</evidence>
<evidence type="ECO:0000313" key="1">
    <source>
        <dbReference type="EMBL" id="NMQ07124.1"/>
    </source>
</evidence>
<dbReference type="RefSeq" id="WP_169071485.1">
    <property type="nucleotide sequence ID" value="NZ_JAZKUC010000003.1"/>
</dbReference>
<evidence type="ECO:0000313" key="2">
    <source>
        <dbReference type="Proteomes" id="UP000886469"/>
    </source>
</evidence>
<comment type="caution">
    <text evidence="1">The sequence shown here is derived from an EMBL/GenBank/DDBJ whole genome shotgun (WGS) entry which is preliminary data.</text>
</comment>
<accession>A0ABX1TDJ7</accession>
<protein>
    <recommendedName>
        <fullName evidence="3">Transposase</fullName>
    </recommendedName>
</protein>
<organism evidence="1 2">
    <name type="scientific">Candidatus Accumulibacter contiguus</name>
    <dbReference type="NCBI Taxonomy" id="2954381"/>
    <lineage>
        <taxon>Bacteria</taxon>
        <taxon>Pseudomonadati</taxon>
        <taxon>Pseudomonadota</taxon>
        <taxon>Betaproteobacteria</taxon>
        <taxon>Candidatus Accumulibacter</taxon>
    </lineage>
</organism>
<name>A0ABX1TDJ7_9PROT</name>
<keyword evidence="2" id="KW-1185">Reference proteome</keyword>